<dbReference type="InterPro" id="IPR057780">
    <property type="entry name" value="Beta-prop_Vps41"/>
</dbReference>
<dbReference type="InterPro" id="IPR013083">
    <property type="entry name" value="Znf_RING/FYVE/PHD"/>
</dbReference>
<dbReference type="GO" id="GO:0000329">
    <property type="term" value="C:fungal-type vacuole membrane"/>
    <property type="evidence" value="ECO:0007669"/>
    <property type="project" value="UniProtKB-UniRule"/>
</dbReference>
<evidence type="ECO:0000256" key="6">
    <source>
        <dbReference type="PIRNR" id="PIRNR028921"/>
    </source>
</evidence>
<dbReference type="PANTHER" id="PTHR12616">
    <property type="entry name" value="VACUOLAR PROTEIN SORTING VPS41"/>
    <property type="match status" value="1"/>
</dbReference>
<dbReference type="InterPro" id="IPR015943">
    <property type="entry name" value="WD40/YVTN_repeat-like_dom_sf"/>
</dbReference>
<dbReference type="PANTHER" id="PTHR12616:SF1">
    <property type="entry name" value="VACUOLAR PROTEIN SORTING-ASSOCIATED PROTEIN 41 HOMOLOG"/>
    <property type="match status" value="1"/>
</dbReference>
<dbReference type="Pfam" id="PF23411">
    <property type="entry name" value="Beta-prop_Vps41"/>
    <property type="match status" value="1"/>
</dbReference>
<comment type="similarity">
    <text evidence="3 6">Belongs to the VPS41 family.</text>
</comment>
<organism evidence="11 12">
    <name type="scientific">Paraglomus brasilianum</name>
    <dbReference type="NCBI Taxonomy" id="144538"/>
    <lineage>
        <taxon>Eukaryota</taxon>
        <taxon>Fungi</taxon>
        <taxon>Fungi incertae sedis</taxon>
        <taxon>Mucoromycota</taxon>
        <taxon>Glomeromycotina</taxon>
        <taxon>Glomeromycetes</taxon>
        <taxon>Paraglomerales</taxon>
        <taxon>Paraglomeraceae</taxon>
        <taxon>Paraglomus</taxon>
    </lineage>
</organism>
<feature type="region of interest" description="Disordered" evidence="9">
    <location>
        <begin position="1"/>
        <end position="57"/>
    </location>
</feature>
<dbReference type="GO" id="GO:0034058">
    <property type="term" value="P:endosomal vesicle fusion"/>
    <property type="evidence" value="ECO:0007669"/>
    <property type="project" value="UniProtKB-UniRule"/>
</dbReference>
<protein>
    <recommendedName>
        <fullName evidence="6">Vacuolar protein sorting-associated protein 41</fullName>
    </recommendedName>
</protein>
<dbReference type="PROSITE" id="PS50082">
    <property type="entry name" value="WD_REPEATS_2"/>
    <property type="match status" value="1"/>
</dbReference>
<dbReference type="PROSITE" id="PS50236">
    <property type="entry name" value="CHCR"/>
    <property type="match status" value="1"/>
</dbReference>
<sequence>MDSKESILPTEGERLKSIEMPQSDNEVTDGSVEDEIEDDERETDDSAEDTDEELGAGVGEVLKEDSASAMTVSERFVVLGTHNGSVLLLDFQGDVVNRFTKHTASVSDISIDASGEYVASASLDGKVAIYGLYPESSGSSDSKEAYPVEVYDYKRPVKCVALDPEYNRKKTRPFVCGGMAGILHLREKGWFGDKDTPLQGSGEGPITAVKWRGSLIAWANDEGVKMYDTNSQSRITWIARPSDSPRADLYRCNLCWRDDTVLMIGWADSIRLAVVRETPRQEIAQGKPPLYAEITAQITTDFIVCGIAPFKDMMLLLAYTTADIHQHEETDDPEKQKRQKARRPELRVINSANEEISSDELPLRGFQHYQPNDYVLDYLSSEDMFYVVSPKDLVVAKERDLDDHITWLRERSRYYEALQSLRGAPVYNGASGYTIKGLGQEYLEYLVREKEFDKAATECPNILGDDAELWERWIYAFADMWELQSITPFIPYKKPQLSDAVYEMVLLHFLRNDHQSLIKTIMDWPSTIYNIRNVIVLVEEALSKENDNPILMECLAELYAYNREPDKALEYNLRLRRPNRQSEGPAVQLLVQNTELVPTFLVVRELKENPYFMYIYLDALFHHDPHLGYEYHDMQIELYAEYEYDGLMEFLRTSNYYSLDRAYEICKQRDLVPEMVFILGRMGNNKQALMLIIERLQDVQRAIDFAKEQDNEILWEDLLVYSLDKPRFIIGLLDNLGSTNIDPIAMIRRIPGGLEIPGLKQALIKVLQDYNLQASLREGCEKILVNDSVAMVYQLNQAQKHGISCEAELNCSICQETIIRDDLNSTPDPKATTIIFFCKHAYHKQCLLDEESFELSNQALKPAGGRFGIAPKIRHTTLLRSLGRPPQCPICHEAQHKHKPLNKVKRETGPIKGFVRRVTIRNADVYASGHVAKSMAIAHDLEHGLKRKLLLDECQLYQRCAETIVTLGDCAPRNAPTDMTVYLRILLTLKFLHALKIIGNLPAMSHNLPGRAGSNTIPSLDTQIHK</sequence>
<evidence type="ECO:0000256" key="5">
    <source>
        <dbReference type="ARBA" id="ARBA00022927"/>
    </source>
</evidence>
<dbReference type="AlphaFoldDB" id="A0A9N8W5R1"/>
<keyword evidence="7" id="KW-0853">WD repeat</keyword>
<dbReference type="Pfam" id="PF23556">
    <property type="entry name" value="TPR_Vps41"/>
    <property type="match status" value="2"/>
</dbReference>
<dbReference type="EMBL" id="CAJVPI010000071">
    <property type="protein sequence ID" value="CAG8473056.1"/>
    <property type="molecule type" value="Genomic_DNA"/>
</dbReference>
<dbReference type="Gene3D" id="1.25.40.10">
    <property type="entry name" value="Tetratricopeptide repeat domain"/>
    <property type="match status" value="1"/>
</dbReference>
<evidence type="ECO:0000256" key="2">
    <source>
        <dbReference type="ARBA" id="ARBA00004603"/>
    </source>
</evidence>
<reference evidence="11" key="1">
    <citation type="submission" date="2021-06" db="EMBL/GenBank/DDBJ databases">
        <authorList>
            <person name="Kallberg Y."/>
            <person name="Tangrot J."/>
            <person name="Rosling A."/>
        </authorList>
    </citation>
    <scope>NUCLEOTIDE SEQUENCE</scope>
    <source>
        <strain evidence="11">BR232B</strain>
    </source>
</reference>
<dbReference type="SMART" id="SM00184">
    <property type="entry name" value="RING"/>
    <property type="match status" value="1"/>
</dbReference>
<dbReference type="InterPro" id="IPR001680">
    <property type="entry name" value="WD40_rpt"/>
</dbReference>
<keyword evidence="6" id="KW-0926">Vacuole</keyword>
<comment type="caution">
    <text evidence="11">The sequence shown here is derived from an EMBL/GenBank/DDBJ whole genome shotgun (WGS) entry which is preliminary data.</text>
</comment>
<dbReference type="PIRSF" id="PIRSF028921">
    <property type="entry name" value="VPS41"/>
    <property type="match status" value="1"/>
</dbReference>
<dbReference type="OrthoDB" id="244107at2759"/>
<keyword evidence="4 6" id="KW-0813">Transport</keyword>
<feature type="repeat" description="WD" evidence="7">
    <location>
        <begin position="99"/>
        <end position="132"/>
    </location>
</feature>
<dbReference type="SMART" id="SM00299">
    <property type="entry name" value="CLH"/>
    <property type="match status" value="1"/>
</dbReference>
<feature type="domain" description="RING-type" evidence="10">
    <location>
        <begin position="811"/>
        <end position="891"/>
    </location>
</feature>
<comment type="subcellular location">
    <subcellularLocation>
        <location evidence="1">Cytoplasmic vesicle</location>
        <location evidence="1">Clathrin-coated vesicle</location>
    </subcellularLocation>
    <subcellularLocation>
        <location evidence="2">Late endosome</location>
    </subcellularLocation>
    <subcellularLocation>
        <location evidence="6">Vacuole</location>
    </subcellularLocation>
</comment>
<dbReference type="SUPFAM" id="SSF50978">
    <property type="entry name" value="WD40 repeat-like"/>
    <property type="match status" value="1"/>
</dbReference>
<evidence type="ECO:0000313" key="12">
    <source>
        <dbReference type="Proteomes" id="UP000789739"/>
    </source>
</evidence>
<dbReference type="InterPro" id="IPR011990">
    <property type="entry name" value="TPR-like_helical_dom_sf"/>
</dbReference>
<dbReference type="Proteomes" id="UP000789739">
    <property type="component" value="Unassembled WGS sequence"/>
</dbReference>
<dbReference type="InterPro" id="IPR016902">
    <property type="entry name" value="Vps41"/>
</dbReference>
<dbReference type="InterPro" id="IPR036322">
    <property type="entry name" value="WD40_repeat_dom_sf"/>
</dbReference>
<evidence type="ECO:0000313" key="11">
    <source>
        <dbReference type="EMBL" id="CAG8473056.1"/>
    </source>
</evidence>
<keyword evidence="5 6" id="KW-0653">Protein transport</keyword>
<dbReference type="InterPro" id="IPR001841">
    <property type="entry name" value="Znf_RING"/>
</dbReference>
<evidence type="ECO:0000256" key="9">
    <source>
        <dbReference type="SAM" id="MobiDB-lite"/>
    </source>
</evidence>
<dbReference type="GO" id="GO:0009267">
    <property type="term" value="P:cellular response to starvation"/>
    <property type="evidence" value="ECO:0007669"/>
    <property type="project" value="TreeGrafter"/>
</dbReference>
<evidence type="ECO:0000259" key="10">
    <source>
        <dbReference type="SMART" id="SM00184"/>
    </source>
</evidence>
<dbReference type="GO" id="GO:0030136">
    <property type="term" value="C:clathrin-coated vesicle"/>
    <property type="evidence" value="ECO:0007669"/>
    <property type="project" value="UniProtKB-SubCell"/>
</dbReference>
<dbReference type="SMART" id="SM00320">
    <property type="entry name" value="WD40"/>
    <property type="match status" value="1"/>
</dbReference>
<evidence type="ECO:0000256" key="7">
    <source>
        <dbReference type="PROSITE-ProRule" id="PRU00221"/>
    </source>
</evidence>
<dbReference type="GO" id="GO:0030897">
    <property type="term" value="C:HOPS complex"/>
    <property type="evidence" value="ECO:0007669"/>
    <property type="project" value="UniProtKB-UniRule"/>
</dbReference>
<feature type="repeat" description="CHCR" evidence="8">
    <location>
        <begin position="584"/>
        <end position="731"/>
    </location>
</feature>
<dbReference type="InterPro" id="IPR000547">
    <property type="entry name" value="Clathrin_H-chain/VPS_repeat"/>
</dbReference>
<evidence type="ECO:0000256" key="4">
    <source>
        <dbReference type="ARBA" id="ARBA00022448"/>
    </source>
</evidence>
<proteinExistence type="inferred from homology"/>
<feature type="compositionally biased region" description="Basic and acidic residues" evidence="9">
    <location>
        <begin position="1"/>
        <end position="17"/>
    </location>
</feature>
<comment type="function">
    <text evidence="6">Required for vacuolar assembly and vacuolar traffic.</text>
</comment>
<evidence type="ECO:0000256" key="1">
    <source>
        <dbReference type="ARBA" id="ARBA00004132"/>
    </source>
</evidence>
<dbReference type="Gene3D" id="2.130.10.10">
    <property type="entry name" value="YVTN repeat-like/Quinoprotein amine dehydrogenase"/>
    <property type="match status" value="1"/>
</dbReference>
<accession>A0A9N8W5R1</accession>
<feature type="compositionally biased region" description="Acidic residues" evidence="9">
    <location>
        <begin position="31"/>
        <end position="54"/>
    </location>
</feature>
<dbReference type="GO" id="GO:0005794">
    <property type="term" value="C:Golgi apparatus"/>
    <property type="evidence" value="ECO:0007669"/>
    <property type="project" value="UniProtKB-SubCell"/>
</dbReference>
<keyword evidence="12" id="KW-1185">Reference proteome</keyword>
<dbReference type="Gene3D" id="3.30.40.10">
    <property type="entry name" value="Zinc/RING finger domain, C3HC4 (zinc finger)"/>
    <property type="match status" value="1"/>
</dbReference>
<dbReference type="InterPro" id="IPR045111">
    <property type="entry name" value="Vps41/Vps8"/>
</dbReference>
<dbReference type="SUPFAM" id="SSF57850">
    <property type="entry name" value="RING/U-box"/>
    <property type="match status" value="1"/>
</dbReference>
<dbReference type="GO" id="GO:0016236">
    <property type="term" value="P:macroautophagy"/>
    <property type="evidence" value="ECO:0007669"/>
    <property type="project" value="TreeGrafter"/>
</dbReference>
<evidence type="ECO:0000256" key="3">
    <source>
        <dbReference type="ARBA" id="ARBA00009582"/>
    </source>
</evidence>
<gene>
    <name evidence="11" type="ORF">PBRASI_LOCUS1170</name>
</gene>
<dbReference type="GO" id="GO:0006623">
    <property type="term" value="P:protein targeting to vacuole"/>
    <property type="evidence" value="ECO:0007669"/>
    <property type="project" value="InterPro"/>
</dbReference>
<dbReference type="GO" id="GO:0005770">
    <property type="term" value="C:late endosome"/>
    <property type="evidence" value="ECO:0007669"/>
    <property type="project" value="UniProtKB-SubCell"/>
</dbReference>
<name>A0A9N8W5R1_9GLOM</name>
<evidence type="ECO:0000256" key="8">
    <source>
        <dbReference type="PROSITE-ProRule" id="PRU01006"/>
    </source>
</evidence>